<keyword evidence="1" id="KW-0812">Transmembrane</keyword>
<dbReference type="Proteomes" id="UP000755585">
    <property type="component" value="Unassembled WGS sequence"/>
</dbReference>
<name>A0ABS4UXB0_9ACTN</name>
<keyword evidence="1" id="KW-1133">Transmembrane helix</keyword>
<evidence type="ECO:0000313" key="3">
    <source>
        <dbReference type="EMBL" id="MBP2356258.1"/>
    </source>
</evidence>
<protein>
    <recommendedName>
        <fullName evidence="2">DUF4387 domain-containing protein</fullName>
    </recommendedName>
</protein>
<accession>A0ABS4UXB0</accession>
<keyword evidence="1" id="KW-0472">Membrane</keyword>
<organism evidence="3 4">
    <name type="scientific">Kribbella aluminosa</name>
    <dbReference type="NCBI Taxonomy" id="416017"/>
    <lineage>
        <taxon>Bacteria</taxon>
        <taxon>Bacillati</taxon>
        <taxon>Actinomycetota</taxon>
        <taxon>Actinomycetes</taxon>
        <taxon>Propionibacteriales</taxon>
        <taxon>Kribbellaceae</taxon>
        <taxon>Kribbella</taxon>
    </lineage>
</organism>
<proteinExistence type="predicted"/>
<comment type="caution">
    <text evidence="3">The sequence shown here is derived from an EMBL/GenBank/DDBJ whole genome shotgun (WGS) entry which is preliminary data.</text>
</comment>
<dbReference type="Pfam" id="PF14330">
    <property type="entry name" value="DUF4387"/>
    <property type="match status" value="1"/>
</dbReference>
<sequence>MITRAIPGAGVAQTGIEQLSAGGSAGGSSVMTEILIGGALALLVLLWVFGSALAILPLISAPVSTLTMQLAIYGLTYVTNIHINPAAQFIVALLGYLHLSTSPALTVDTFARLYQVEPARVRMYHHRPALAIKIGVPRPHVQSALDDPDCCGGQQYSLLLDLAL</sequence>
<dbReference type="RefSeq" id="WP_209698803.1">
    <property type="nucleotide sequence ID" value="NZ_BAAAVU010000023.1"/>
</dbReference>
<feature type="domain" description="DUF4387" evidence="2">
    <location>
        <begin position="96"/>
        <end position="162"/>
    </location>
</feature>
<evidence type="ECO:0000256" key="1">
    <source>
        <dbReference type="SAM" id="Phobius"/>
    </source>
</evidence>
<gene>
    <name evidence="3" type="ORF">JOF29_007368</name>
</gene>
<evidence type="ECO:0000313" key="4">
    <source>
        <dbReference type="Proteomes" id="UP000755585"/>
    </source>
</evidence>
<evidence type="ECO:0000259" key="2">
    <source>
        <dbReference type="Pfam" id="PF14330"/>
    </source>
</evidence>
<dbReference type="InterPro" id="IPR025496">
    <property type="entry name" value="DUF4387"/>
</dbReference>
<dbReference type="EMBL" id="JAGINT010000002">
    <property type="protein sequence ID" value="MBP2356258.1"/>
    <property type="molecule type" value="Genomic_DNA"/>
</dbReference>
<feature type="transmembrane region" description="Helical" evidence="1">
    <location>
        <begin position="34"/>
        <end position="59"/>
    </location>
</feature>
<reference evidence="3 4" key="1">
    <citation type="submission" date="2021-03" db="EMBL/GenBank/DDBJ databases">
        <title>Sequencing the genomes of 1000 actinobacteria strains.</title>
        <authorList>
            <person name="Klenk H.-P."/>
        </authorList>
    </citation>
    <scope>NUCLEOTIDE SEQUENCE [LARGE SCALE GENOMIC DNA]</scope>
    <source>
        <strain evidence="3 4">DSM 18824</strain>
    </source>
</reference>
<keyword evidence="4" id="KW-1185">Reference proteome</keyword>